<dbReference type="Pfam" id="PF14882">
    <property type="entry name" value="INT_rpt"/>
    <property type="match status" value="7"/>
</dbReference>
<keyword evidence="2" id="KW-1185">Reference proteome</keyword>
<gene>
    <name evidence="1" type="ORF">PQO03_11835</name>
</gene>
<dbReference type="RefSeq" id="WP_274153400.1">
    <property type="nucleotide sequence ID" value="NZ_CP117812.1"/>
</dbReference>
<accession>A0ABY7W0L6</accession>
<dbReference type="Proteomes" id="UP001214250">
    <property type="component" value="Chromosome 2"/>
</dbReference>
<sequence>MSDFYPTLKEASKATQELRIKSGSQYKRGRYKEDPRLCYSLDSVYKDQYIGEWDWNRFLGLEKRVEPYATLKEASQAAQSINIKSGNEYTKEKRYKEDPYLPSKPMDKYKNQYTGIWDWNRFLGLEKSVEPYATIIEASQAAQRLGIKGISEYTKKHRYREDPRLRYNPDKTYQNEWNEGCWSWKKFLGGDELYATLKEASLAAKNLELNKRGDYQNNGGYKLDPKLTPNPDKIYKNEWVKENWSWEKYLGLEEKSRHYLTLKEASFASVELGIKGRHDYQIKKIYKEDKKLPFNPEKAYQGQYDGKFSWNRFLKNGKNKLYSSIKEASQAVQKLGMMSSTEYVKRYKEDSRLPSNPDKTYCIQWDKENWTWPKFLGKTISNTYGTIKEASISTQRLNIKSGNEYTKEKRYKEDPQLPSNPIKAYKNQYNTKWNWPHFLGIDEKLQAIEGREKITLKEHIKKERNASLVKKIKEKRLAETGKLACDDCAHSFDEQGFDYIEAHHDSKMHSELSPEGELVSEDDFRLLCPNCHVIAHKKMES</sequence>
<proteinExistence type="predicted"/>
<dbReference type="InterPro" id="IPR028229">
    <property type="entry name" value="Integrase_rpt"/>
</dbReference>
<evidence type="ECO:0000313" key="2">
    <source>
        <dbReference type="Proteomes" id="UP001214250"/>
    </source>
</evidence>
<dbReference type="EMBL" id="CP117812">
    <property type="protein sequence ID" value="WDE98529.1"/>
    <property type="molecule type" value="Genomic_DNA"/>
</dbReference>
<evidence type="ECO:0000313" key="1">
    <source>
        <dbReference type="EMBL" id="WDE98529.1"/>
    </source>
</evidence>
<protein>
    <submittedName>
        <fullName evidence="1">Integrase repeat-containing protein</fullName>
    </submittedName>
</protein>
<reference evidence="1 2" key="1">
    <citation type="submission" date="2023-02" db="EMBL/GenBank/DDBJ databases">
        <title>Genome sequence of Lentisphaera profundi SAORIC-696.</title>
        <authorList>
            <person name="Kim e."/>
            <person name="Cho J.-C."/>
            <person name="Choi A."/>
            <person name="Kang I."/>
        </authorList>
    </citation>
    <scope>NUCLEOTIDE SEQUENCE [LARGE SCALE GENOMIC DNA]</scope>
    <source>
        <strain evidence="1 2">SAORIC-696</strain>
    </source>
</reference>
<organism evidence="1 2">
    <name type="scientific">Lentisphaera profundi</name>
    <dbReference type="NCBI Taxonomy" id="1658616"/>
    <lineage>
        <taxon>Bacteria</taxon>
        <taxon>Pseudomonadati</taxon>
        <taxon>Lentisphaerota</taxon>
        <taxon>Lentisphaeria</taxon>
        <taxon>Lentisphaerales</taxon>
        <taxon>Lentisphaeraceae</taxon>
        <taxon>Lentisphaera</taxon>
    </lineage>
</organism>
<name>A0ABY7W0L6_9BACT</name>